<organism evidence="1 2">
    <name type="scientific">Bacillus salipaludis</name>
    <dbReference type="NCBI Taxonomy" id="2547811"/>
    <lineage>
        <taxon>Bacteria</taxon>
        <taxon>Bacillati</taxon>
        <taxon>Bacillota</taxon>
        <taxon>Bacilli</taxon>
        <taxon>Bacillales</taxon>
        <taxon>Bacillaceae</taxon>
        <taxon>Bacillus</taxon>
    </lineage>
</organism>
<comment type="caution">
    <text evidence="1">The sequence shown here is derived from an EMBL/GenBank/DDBJ whole genome shotgun (WGS) entry which is preliminary data.</text>
</comment>
<name>A0AA90TX79_9BACI</name>
<dbReference type="EMBL" id="JAVGVR010000002">
    <property type="protein sequence ID" value="MDQ6600972.1"/>
    <property type="molecule type" value="Genomic_DNA"/>
</dbReference>
<sequence length="92" mass="10674">MKKNVQVIDGAINSIFEIYEVDVELFDILFPNGDDIAFASDFPYLEDTDFYKRFYSKMLDKKKVNGIHGTLHLEDIAKESFPNRKETDTGNF</sequence>
<dbReference type="RefSeq" id="WP_308914595.1">
    <property type="nucleotide sequence ID" value="NZ_JAVGVR010000002.1"/>
</dbReference>
<evidence type="ECO:0000313" key="2">
    <source>
        <dbReference type="Proteomes" id="UP001178888"/>
    </source>
</evidence>
<protein>
    <submittedName>
        <fullName evidence="1">Uncharacterized protein</fullName>
    </submittedName>
</protein>
<evidence type="ECO:0000313" key="1">
    <source>
        <dbReference type="EMBL" id="MDQ6600972.1"/>
    </source>
</evidence>
<proteinExistence type="predicted"/>
<keyword evidence="2" id="KW-1185">Reference proteome</keyword>
<reference evidence="1" key="1">
    <citation type="submission" date="2023-08" db="EMBL/GenBank/DDBJ databases">
        <title>Nitrogen cycling bacteria in agricultural field soils.</title>
        <authorList>
            <person name="Jang J."/>
        </authorList>
    </citation>
    <scope>NUCLEOTIDE SEQUENCE</scope>
    <source>
        <strain evidence="1">PS3-36</strain>
    </source>
</reference>
<accession>A0AA90TX79</accession>
<dbReference type="Proteomes" id="UP001178888">
    <property type="component" value="Unassembled WGS sequence"/>
</dbReference>
<gene>
    <name evidence="1" type="ORF">RCG21_32785</name>
</gene>
<dbReference type="AlphaFoldDB" id="A0AA90TX79"/>